<evidence type="ECO:0000313" key="6">
    <source>
        <dbReference type="Proteomes" id="UP000014408"/>
    </source>
</evidence>
<dbReference type="PRINTS" id="PR00133">
    <property type="entry name" value="GLHYDRLASE3"/>
</dbReference>
<feature type="compositionally biased region" description="Polar residues" evidence="3">
    <location>
        <begin position="1"/>
        <end position="14"/>
    </location>
</feature>
<dbReference type="InterPro" id="IPR013783">
    <property type="entry name" value="Ig-like_fold"/>
</dbReference>
<evidence type="ECO:0000259" key="4">
    <source>
        <dbReference type="SMART" id="SM01217"/>
    </source>
</evidence>
<keyword evidence="2" id="KW-0378">Hydrolase</keyword>
<evidence type="ECO:0000313" key="5">
    <source>
        <dbReference type="EMBL" id="EPD68458.1"/>
    </source>
</evidence>
<dbReference type="SMART" id="SM01217">
    <property type="entry name" value="Fn3_like"/>
    <property type="match status" value="1"/>
</dbReference>
<dbReference type="InterPro" id="IPR026891">
    <property type="entry name" value="Fn3-like"/>
</dbReference>
<accession>S2YVS0</accession>
<dbReference type="AlphaFoldDB" id="S2YVS0"/>
<organism evidence="5 6">
    <name type="scientific">Corynebacterium pyruviciproducens ATCC BAA-1742</name>
    <dbReference type="NCBI Taxonomy" id="1125779"/>
    <lineage>
        <taxon>Bacteria</taxon>
        <taxon>Bacillati</taxon>
        <taxon>Actinomycetota</taxon>
        <taxon>Actinomycetes</taxon>
        <taxon>Mycobacteriales</taxon>
        <taxon>Corynebacteriaceae</taxon>
        <taxon>Corynebacterium</taxon>
    </lineage>
</organism>
<dbReference type="Gene3D" id="2.60.40.10">
    <property type="entry name" value="Immunoglobulins"/>
    <property type="match status" value="1"/>
</dbReference>
<dbReference type="InterPro" id="IPR050288">
    <property type="entry name" value="Cellulose_deg_GH3"/>
</dbReference>
<dbReference type="InterPro" id="IPR036962">
    <property type="entry name" value="Glyco_hydro_3_N_sf"/>
</dbReference>
<comment type="similarity">
    <text evidence="1">Belongs to the glycosyl hydrolase 3 family.</text>
</comment>
<dbReference type="PANTHER" id="PTHR42715">
    <property type="entry name" value="BETA-GLUCOSIDASE"/>
    <property type="match status" value="1"/>
</dbReference>
<dbReference type="InterPro" id="IPR036881">
    <property type="entry name" value="Glyco_hydro_3_C_sf"/>
</dbReference>
<evidence type="ECO:0000256" key="2">
    <source>
        <dbReference type="ARBA" id="ARBA00022801"/>
    </source>
</evidence>
<dbReference type="PANTHER" id="PTHR42715:SF10">
    <property type="entry name" value="BETA-GLUCOSIDASE"/>
    <property type="match status" value="1"/>
</dbReference>
<evidence type="ECO:0000256" key="3">
    <source>
        <dbReference type="SAM" id="MobiDB-lite"/>
    </source>
</evidence>
<dbReference type="HOGENOM" id="CLU_004542_4_1_11"/>
<comment type="caution">
    <text evidence="5">The sequence shown here is derived from an EMBL/GenBank/DDBJ whole genome shotgun (WGS) entry which is preliminary data.</text>
</comment>
<dbReference type="Gene3D" id="3.40.50.1700">
    <property type="entry name" value="Glycoside hydrolase family 3 C-terminal domain"/>
    <property type="match status" value="1"/>
</dbReference>
<dbReference type="RefSeq" id="WP_016458384.1">
    <property type="nucleotide sequence ID" value="NZ_KE150447.1"/>
</dbReference>
<sequence>MTTVTEATNGNKKPSTSKKFRVGNMTKTPRERAEELVSRMTLEQKIAQLHGGMETINIYGYSNEIDPDDEDAMEQLAAQIQIERHVPEIEELGIPRFRITNGPVGVGMGDGTPSPPATALPMTIGVAASFDPELAYQYGDIIGQETDDLGQHVLEGPGLCLHRTVTAGRNFEYFSEDPYLTGVMGVEVTKAIQSHNIIAMAKHFVVNDQEYERFRTNIEIDEQTLREMYLLPFEMVVKDGKVAAIMSAYNRVRGDYATENRYLLNDVLRGDWGFEGYVQSDFWSTRSCAASLNAGLDHEMPDAKWFNEDNLKAALEDTSTEIELIDRALIRRYTQMYRFNQFDRPYAPREIDAQGHGAIVRRIGADMAVLLKNSEGLLPLSPDAGKILIVGQSKFAEFACQGGGGSSKVDPLYTVDPEPGMKDVVEELGGSATVESFIVERDLSNLSEAVAAAKDADVVVIMAGLIATEGADMPTMIMPHQQNEMIAQLLTANPKTAVVLKSSAPMVMPWTDDAPAILEVWNQGVEDGHVVGDLLFGKVNPSGRVPTTYPKTEDDWIGHGHEERYPGVNLGEGYNTMTYTERLHMGYRSEDITPAFPFGYGLSYTTFELADVSVDGSASKVTVTATVTNTGDVAGKDVVQVYLGVPAEGQPAKRLVGFAKVGVEPGASEKVEIVIDADASNHPLSVWDVAAHDFVVPSGEFTVYVGHDATDDSHVSTFTV</sequence>
<protein>
    <recommendedName>
        <fullName evidence="4">Fibronectin type III-like domain-containing protein</fullName>
    </recommendedName>
</protein>
<gene>
    <name evidence="5" type="ORF">HMPREF1219_01639</name>
</gene>
<feature type="domain" description="Fibronectin type III-like" evidence="4">
    <location>
        <begin position="637"/>
        <end position="709"/>
    </location>
</feature>
<dbReference type="InterPro" id="IPR001764">
    <property type="entry name" value="Glyco_hydro_3_N"/>
</dbReference>
<evidence type="ECO:0000256" key="1">
    <source>
        <dbReference type="ARBA" id="ARBA00005336"/>
    </source>
</evidence>
<dbReference type="SUPFAM" id="SSF52279">
    <property type="entry name" value="Beta-D-glucan exohydrolase, C-terminal domain"/>
    <property type="match status" value="1"/>
</dbReference>
<dbReference type="eggNOG" id="COG1472">
    <property type="taxonomic scope" value="Bacteria"/>
</dbReference>
<dbReference type="EMBL" id="ATBY01000015">
    <property type="protein sequence ID" value="EPD68458.1"/>
    <property type="molecule type" value="Genomic_DNA"/>
</dbReference>
<dbReference type="InterPro" id="IPR002772">
    <property type="entry name" value="Glyco_hydro_3_C"/>
</dbReference>
<dbReference type="GO" id="GO:0008422">
    <property type="term" value="F:beta-glucosidase activity"/>
    <property type="evidence" value="ECO:0007669"/>
    <property type="project" value="TreeGrafter"/>
</dbReference>
<dbReference type="Pfam" id="PF01915">
    <property type="entry name" value="Glyco_hydro_3_C"/>
    <property type="match status" value="1"/>
</dbReference>
<dbReference type="InterPro" id="IPR017853">
    <property type="entry name" value="GH"/>
</dbReference>
<dbReference type="PATRIC" id="fig|1125779.3.peg.1601"/>
<reference evidence="5 6" key="1">
    <citation type="submission" date="2013-05" db="EMBL/GenBank/DDBJ databases">
        <title>The Genome Sequence of Corynebacterium pyruviciproducens 1773O (ATCC BAA-1742).</title>
        <authorList>
            <consortium name="The Broad Institute Genomics Platform"/>
            <person name="Earl A."/>
            <person name="Ward D."/>
            <person name="Feldgarden M."/>
            <person name="Gevers D."/>
            <person name="Tong J."/>
            <person name="Walker B."/>
            <person name="Young S."/>
            <person name="Zeng Q."/>
            <person name="Gargeya S."/>
            <person name="Fitzgerald M."/>
            <person name="Haas B."/>
            <person name="Abouelleil A."/>
            <person name="Allen A.W."/>
            <person name="Alvarado L."/>
            <person name="Arachchi H.M."/>
            <person name="Berlin A.M."/>
            <person name="Chapman S.B."/>
            <person name="Gainer-Dewar J."/>
            <person name="Goldberg J."/>
            <person name="Griggs A."/>
            <person name="Gujja S."/>
            <person name="Hansen M."/>
            <person name="Howarth C."/>
            <person name="Imamovic A."/>
            <person name="Ireland A."/>
            <person name="Larimer J."/>
            <person name="McCowan C."/>
            <person name="Murphy C."/>
            <person name="Pearson M."/>
            <person name="Poon T.W."/>
            <person name="Priest M."/>
            <person name="Roberts A."/>
            <person name="Saif S."/>
            <person name="Shea T."/>
            <person name="Sisk P."/>
            <person name="Sykes S."/>
            <person name="Wortman J."/>
            <person name="Nusbaum C."/>
            <person name="Birren B."/>
        </authorList>
    </citation>
    <scope>NUCLEOTIDE SEQUENCE [LARGE SCALE GENOMIC DNA]</scope>
    <source>
        <strain evidence="5 6">ATCC BAA-1742</strain>
    </source>
</reference>
<dbReference type="Pfam" id="PF00933">
    <property type="entry name" value="Glyco_hydro_3"/>
    <property type="match status" value="1"/>
</dbReference>
<dbReference type="Pfam" id="PF14310">
    <property type="entry name" value="Fn3-like"/>
    <property type="match status" value="1"/>
</dbReference>
<proteinExistence type="inferred from homology"/>
<dbReference type="SUPFAM" id="SSF51445">
    <property type="entry name" value="(Trans)glycosidases"/>
    <property type="match status" value="1"/>
</dbReference>
<name>S2YVS0_9CORY</name>
<feature type="region of interest" description="Disordered" evidence="3">
    <location>
        <begin position="1"/>
        <end position="21"/>
    </location>
</feature>
<dbReference type="GO" id="GO:0009251">
    <property type="term" value="P:glucan catabolic process"/>
    <property type="evidence" value="ECO:0007669"/>
    <property type="project" value="TreeGrafter"/>
</dbReference>
<dbReference type="Gene3D" id="3.20.20.300">
    <property type="entry name" value="Glycoside hydrolase, family 3, N-terminal domain"/>
    <property type="match status" value="1"/>
</dbReference>
<dbReference type="STRING" id="1125779.HMPREF1219_01639"/>
<keyword evidence="6" id="KW-1185">Reference proteome</keyword>
<dbReference type="Proteomes" id="UP000014408">
    <property type="component" value="Unassembled WGS sequence"/>
</dbReference>